<name>A0AB39L0X9_9MICC</name>
<organism evidence="1">
    <name type="scientific">Sinomonas puerhi</name>
    <dbReference type="NCBI Taxonomy" id="3238584"/>
    <lineage>
        <taxon>Bacteria</taxon>
        <taxon>Bacillati</taxon>
        <taxon>Actinomycetota</taxon>
        <taxon>Actinomycetes</taxon>
        <taxon>Micrococcales</taxon>
        <taxon>Micrococcaceae</taxon>
        <taxon>Sinomonas</taxon>
    </lineage>
</organism>
<proteinExistence type="predicted"/>
<dbReference type="EMBL" id="CP163302">
    <property type="protein sequence ID" value="XDP44569.1"/>
    <property type="molecule type" value="Genomic_DNA"/>
</dbReference>
<dbReference type="AlphaFoldDB" id="A0AB39L0X9"/>
<evidence type="ECO:0000313" key="1">
    <source>
        <dbReference type="EMBL" id="XDP44569.1"/>
    </source>
</evidence>
<reference evidence="1" key="1">
    <citation type="submission" date="2024-07" db="EMBL/GenBank/DDBJ databases">
        <authorList>
            <person name="fu j."/>
        </authorList>
    </citation>
    <scope>NUCLEOTIDE SEQUENCE</scope>
    <source>
        <strain evidence="1">P10A9</strain>
    </source>
</reference>
<accession>A0AB39L0X9</accession>
<dbReference type="RefSeq" id="WP_369045255.1">
    <property type="nucleotide sequence ID" value="NZ_CP163302.1"/>
</dbReference>
<protein>
    <submittedName>
        <fullName evidence="1">Uncharacterized protein</fullName>
    </submittedName>
</protein>
<dbReference type="KEGG" id="spue:AB5L97_15015"/>
<gene>
    <name evidence="1" type="ORF">AB5L97_15015</name>
</gene>
<sequence>MAVINAVAARRNVPYGAQDSRSLRIGATANTWPARTTVATPGECQPLVAKDPIDIAKDAGTSFATGALPISGRSGGPTTTVMFTIRSAAKDVLASSDFNYNDDLLARCSQFDLQHTEGSNASTYTVRLLPAPTIGERSFAAVQTTKPRGPGDLGGATLNVLAGTLSLALSLSVTPDGDMQPAVESMAGIARDLLDEAATNPPAVSTPTPNSRTPEQLAALIQGIPGPDGSTALVHAQLIPAEAAASAPPSQTACTLDDAAYLGALGGSSMVQGTYSGSPAKKSFLTLRAVSMAGSIATPYPFDTRAEALRTCSSITEKVLGGSQGRAWSSLRPLTAVPGGDASYAVVYEFSDGTGQKHLAVGARRGSLTIEVDDVRATEAEVQPAAEALAAFVNQIFAKSGL</sequence>